<evidence type="ECO:0000256" key="1">
    <source>
        <dbReference type="ARBA" id="ARBA00022737"/>
    </source>
</evidence>
<accession>A0A8H5FTA3</accession>
<sequence length="1205" mass="137525">MSYPNPSLWMSISTSSATSPFMGVSSLSIPDHHVPIQEGSVQRNQLTYHLDTGMTIPIREGQPLGFEARTETSHTVDPYKWVSRTWHPRGAHHLTFNNPIMVANDRADIEREMLKLLEKKAMVDGTYNSAARHYTAPRCHPNTCIPLRERLIKWLLDVDWEESLFWLYGPAGVGKSAIAQNIMEYCTEQGFPGAGLFLSRANKCNDPSRIIPSLAHQLALPYPAYRRRISNALSTDSTILEKRLPLQFCQLIDEAVDVLKIKPCKIKHHPILLLLDGLDECNTHEAQHEVIEMLASFASACKAQRLPFICIVTSRLEWQIVSTFDALGPATAVWQEELPMDTPEARQDVSLVLRDGFEDIKSKHSDSFLPGVEWPTHTDLQTIKSAASSNMLFASLVVTCVDDNDPTTQLELCLKFLQGKLASNEQNPFDSLAALYRGLLLSIPPTLLRTALLILYFQLLVDDDPGSATYGSWIPVQAIANFLFIRQAAFYGSLKRLCPVLSIPLPANASHEGLAFSHTTFTDYVKVAVQAGHFRLHEVDALEVIWAGCIKWHHILLERGANADFSDIVSWPGPGKDTVRTFRRVLLFKLWHDLLRRGSIGELQEELESFLFKDLPRNFTCSCETDGDLMRLAHDLVTNRIRSATGTCIMRTLPVWPTDHQLINKYVAMFGQWAAEVKPLDWGSIPMSVWDDVELWFCSVEDSFDNTKAFDIIRQIHWRPTLAYFLLGHDQNTIFVIAYPYGMDLHVYWKEALERIKALCPIASTKDNPWPEIPEQSPLYSLFCSKQSHLYDIEFDGQSHKIFSYSDLPCNIISFVADPWHRNPHSRLKIVIDILSFTSNPTEILHHLCRHVLGDIPHGTSHTVHQVLAFLIILNSQRWSRVHLKDLKRFTCLDSATINFALQWLHPLVFLWRPKTLDPDMGYLQLRHPCMDRRRSNISYNLLQKDPGCEPWYCLEEQAWVAVFGWWTRWSSWCLATGHHPLPSSEIDDLGFLGRTWIALREIHTPDGLAAAAAHLCDFPFYHLDQDLFHYAYSAHDFVRGFEELILRLSSDSAFSPLIRNQPICQMDYLLLEKWAKFGHGSEFTTLPIDDLPSSTRYYPISLSTTEIPPPMADEGYRIFLIGYGDNTCLMAMTPCDIDYKVVELSDDAENEENAQRTLELEHCASRNMTDTVDVILYPPHVIQHVFQEYDPRVLARAQRQNNRN</sequence>
<gene>
    <name evidence="3" type="ORF">D9756_010148</name>
</gene>
<evidence type="ECO:0000313" key="4">
    <source>
        <dbReference type="Proteomes" id="UP000559027"/>
    </source>
</evidence>
<dbReference type="SUPFAM" id="SSF52540">
    <property type="entry name" value="P-loop containing nucleoside triphosphate hydrolases"/>
    <property type="match status" value="1"/>
</dbReference>
<proteinExistence type="predicted"/>
<dbReference type="OrthoDB" id="194358at2759"/>
<reference evidence="3 4" key="1">
    <citation type="journal article" date="2020" name="ISME J.">
        <title>Uncovering the hidden diversity of litter-decomposition mechanisms in mushroom-forming fungi.</title>
        <authorList>
            <person name="Floudas D."/>
            <person name="Bentzer J."/>
            <person name="Ahren D."/>
            <person name="Johansson T."/>
            <person name="Persson P."/>
            <person name="Tunlid A."/>
        </authorList>
    </citation>
    <scope>NUCLEOTIDE SEQUENCE [LARGE SCALE GENOMIC DNA]</scope>
    <source>
        <strain evidence="3 4">CBS 146.42</strain>
    </source>
</reference>
<dbReference type="Gene3D" id="3.40.50.300">
    <property type="entry name" value="P-loop containing nucleotide triphosphate hydrolases"/>
    <property type="match status" value="1"/>
</dbReference>
<keyword evidence="4" id="KW-1185">Reference proteome</keyword>
<dbReference type="PANTHER" id="PTHR10039">
    <property type="entry name" value="AMELOGENIN"/>
    <property type="match status" value="1"/>
</dbReference>
<dbReference type="Proteomes" id="UP000559027">
    <property type="component" value="Unassembled WGS sequence"/>
</dbReference>
<dbReference type="AlphaFoldDB" id="A0A8H5FTA3"/>
<evidence type="ECO:0000259" key="2">
    <source>
        <dbReference type="Pfam" id="PF24883"/>
    </source>
</evidence>
<dbReference type="InterPro" id="IPR056884">
    <property type="entry name" value="NPHP3-like_N"/>
</dbReference>
<dbReference type="Pfam" id="PF24883">
    <property type="entry name" value="NPHP3_N"/>
    <property type="match status" value="1"/>
</dbReference>
<dbReference type="InterPro" id="IPR027417">
    <property type="entry name" value="P-loop_NTPase"/>
</dbReference>
<keyword evidence="1" id="KW-0677">Repeat</keyword>
<comment type="caution">
    <text evidence="3">The sequence shown here is derived from an EMBL/GenBank/DDBJ whole genome shotgun (WGS) entry which is preliminary data.</text>
</comment>
<dbReference type="EMBL" id="JAACJO010000022">
    <property type="protein sequence ID" value="KAF5347967.1"/>
    <property type="molecule type" value="Genomic_DNA"/>
</dbReference>
<feature type="domain" description="Nephrocystin 3-like N-terminal" evidence="2">
    <location>
        <begin position="153"/>
        <end position="315"/>
    </location>
</feature>
<organism evidence="3 4">
    <name type="scientific">Leucocoprinus leucothites</name>
    <dbReference type="NCBI Taxonomy" id="201217"/>
    <lineage>
        <taxon>Eukaryota</taxon>
        <taxon>Fungi</taxon>
        <taxon>Dikarya</taxon>
        <taxon>Basidiomycota</taxon>
        <taxon>Agaricomycotina</taxon>
        <taxon>Agaricomycetes</taxon>
        <taxon>Agaricomycetidae</taxon>
        <taxon>Agaricales</taxon>
        <taxon>Agaricineae</taxon>
        <taxon>Agaricaceae</taxon>
        <taxon>Leucocoprinus</taxon>
    </lineage>
</organism>
<protein>
    <recommendedName>
        <fullName evidence="2">Nephrocystin 3-like N-terminal domain-containing protein</fullName>
    </recommendedName>
</protein>
<name>A0A8H5FTA3_9AGAR</name>
<evidence type="ECO:0000313" key="3">
    <source>
        <dbReference type="EMBL" id="KAF5347967.1"/>
    </source>
</evidence>